<proteinExistence type="predicted"/>
<gene>
    <name evidence="2" type="ORF">KY290_007641</name>
</gene>
<organism evidence="2 3">
    <name type="scientific">Solanum tuberosum</name>
    <name type="common">Potato</name>
    <dbReference type="NCBI Taxonomy" id="4113"/>
    <lineage>
        <taxon>Eukaryota</taxon>
        <taxon>Viridiplantae</taxon>
        <taxon>Streptophyta</taxon>
        <taxon>Embryophyta</taxon>
        <taxon>Tracheophyta</taxon>
        <taxon>Spermatophyta</taxon>
        <taxon>Magnoliopsida</taxon>
        <taxon>eudicotyledons</taxon>
        <taxon>Gunneridae</taxon>
        <taxon>Pentapetalae</taxon>
        <taxon>asterids</taxon>
        <taxon>lamiids</taxon>
        <taxon>Solanales</taxon>
        <taxon>Solanaceae</taxon>
        <taxon>Solanoideae</taxon>
        <taxon>Solaneae</taxon>
        <taxon>Solanum</taxon>
    </lineage>
</organism>
<feature type="region of interest" description="Disordered" evidence="1">
    <location>
        <begin position="158"/>
        <end position="184"/>
    </location>
</feature>
<evidence type="ECO:0000256" key="1">
    <source>
        <dbReference type="SAM" id="MobiDB-lite"/>
    </source>
</evidence>
<evidence type="ECO:0000313" key="2">
    <source>
        <dbReference type="EMBL" id="KAH0776230.1"/>
    </source>
</evidence>
<accession>A0ABQ7W662</accession>
<evidence type="ECO:0000313" key="3">
    <source>
        <dbReference type="Proteomes" id="UP000826656"/>
    </source>
</evidence>
<keyword evidence="3" id="KW-1185">Reference proteome</keyword>
<feature type="region of interest" description="Disordered" evidence="1">
    <location>
        <begin position="222"/>
        <end position="247"/>
    </location>
</feature>
<comment type="caution">
    <text evidence="2">The sequence shown here is derived from an EMBL/GenBank/DDBJ whole genome shotgun (WGS) entry which is preliminary data.</text>
</comment>
<reference evidence="2 3" key="1">
    <citation type="journal article" date="2021" name="bioRxiv">
        <title>Chromosome-scale and haplotype-resolved genome assembly of a tetraploid potato cultivar.</title>
        <authorList>
            <person name="Sun H."/>
            <person name="Jiao W.-B."/>
            <person name="Krause K."/>
            <person name="Campoy J.A."/>
            <person name="Goel M."/>
            <person name="Folz-Donahue K."/>
            <person name="Kukat C."/>
            <person name="Huettel B."/>
            <person name="Schneeberger K."/>
        </authorList>
    </citation>
    <scope>NUCLEOTIDE SEQUENCE [LARGE SCALE GENOMIC DNA]</scope>
    <source>
        <strain evidence="2">SolTubOtavaFocal</strain>
        <tissue evidence="2">Leaves</tissue>
    </source>
</reference>
<dbReference type="Proteomes" id="UP000826656">
    <property type="component" value="Unassembled WGS sequence"/>
</dbReference>
<protein>
    <submittedName>
        <fullName evidence="2">Uncharacterized protein</fullName>
    </submittedName>
</protein>
<feature type="region of interest" description="Disordered" evidence="1">
    <location>
        <begin position="1"/>
        <end position="40"/>
    </location>
</feature>
<dbReference type="EMBL" id="JAIVGD010000003">
    <property type="protein sequence ID" value="KAH0776230.1"/>
    <property type="molecule type" value="Genomic_DNA"/>
</dbReference>
<feature type="compositionally biased region" description="Polar residues" evidence="1">
    <location>
        <begin position="1"/>
        <end position="35"/>
    </location>
</feature>
<name>A0ABQ7W662_SOLTU</name>
<sequence length="271" mass="29502">MTNSSTSSKTPIPQEFESPSSFNFSTPLAEQSPSTPVCGVGEIGESITPLTEVVVSPALPSGEIFPYSPTLVMSCDKSQNSEAQSVIKPSVDPPTEEVEVLSRGVFSTMSERLFDGDLPEGKGPESNILATGAKLVVVQSLASLRGDVQPTLLEQKLRSPEQVPHSVQPMFDQTPRSFDVENDNKKGVRGANILKVDVPDLETVKSAPEAVLTHEPTEFVKERKRKRKGKMVESHSKGDKKRYGTRSEMQKVIGSAIAANVILTERARKRR</sequence>